<evidence type="ECO:0000259" key="1">
    <source>
        <dbReference type="Pfam" id="PF14301"/>
    </source>
</evidence>
<accession>A0A086Y814</accession>
<dbReference type="Proteomes" id="UP000028826">
    <property type="component" value="Unassembled WGS sequence"/>
</dbReference>
<dbReference type="RefSeq" id="WP_051911016.1">
    <property type="nucleotide sequence ID" value="NZ_JGYG01000003.1"/>
</dbReference>
<feature type="domain" description="DUF4376" evidence="1">
    <location>
        <begin position="15"/>
        <end position="116"/>
    </location>
</feature>
<dbReference type="InterPro" id="IPR025484">
    <property type="entry name" value="DUF4376"/>
</dbReference>
<sequence length="132" mass="13597">MVEVRRNSAAVLAARKAVKSAAVTLRRQEVESGTATIAGVPIWIDATSQGKLTGAAIAAGLDPAMSLVWKGSDGEFYQLDAAAVITLAQGAMAFVQAAFAREGQLLAEITAAPDLDALSLIDIATGWPGQET</sequence>
<dbReference type="Pfam" id="PF14301">
    <property type="entry name" value="DUF4376"/>
    <property type="match status" value="1"/>
</dbReference>
<name>A0A086Y814_9RHOB</name>
<evidence type="ECO:0000313" key="2">
    <source>
        <dbReference type="EMBL" id="KFI30414.1"/>
    </source>
</evidence>
<evidence type="ECO:0000313" key="3">
    <source>
        <dbReference type="Proteomes" id="UP000028826"/>
    </source>
</evidence>
<keyword evidence="3" id="KW-1185">Reference proteome</keyword>
<dbReference type="OrthoDB" id="7875280at2"/>
<organism evidence="2 3">
    <name type="scientific">Haematobacter massiliensis</name>
    <dbReference type="NCBI Taxonomy" id="195105"/>
    <lineage>
        <taxon>Bacteria</taxon>
        <taxon>Pseudomonadati</taxon>
        <taxon>Pseudomonadota</taxon>
        <taxon>Alphaproteobacteria</taxon>
        <taxon>Rhodobacterales</taxon>
        <taxon>Paracoccaceae</taxon>
        <taxon>Haematobacter</taxon>
    </lineage>
</organism>
<gene>
    <name evidence="2" type="ORF">CN97_12630</name>
</gene>
<proteinExistence type="predicted"/>
<dbReference type="AlphaFoldDB" id="A0A086Y814"/>
<protein>
    <submittedName>
        <fullName evidence="2">Prophage tail fimber assembly protein</fullName>
    </submittedName>
</protein>
<comment type="caution">
    <text evidence="2">The sequence shown here is derived from an EMBL/GenBank/DDBJ whole genome shotgun (WGS) entry which is preliminary data.</text>
</comment>
<reference evidence="2 3" key="1">
    <citation type="submission" date="2014-03" db="EMBL/GenBank/DDBJ databases">
        <title>Genome of Haematobacter massiliensis CCUG 47968.</title>
        <authorList>
            <person name="Wang D."/>
            <person name="Wang G."/>
        </authorList>
    </citation>
    <scope>NUCLEOTIDE SEQUENCE [LARGE SCALE GENOMIC DNA]</scope>
    <source>
        <strain evidence="2 3">CCUG 47968</strain>
    </source>
</reference>
<dbReference type="STRING" id="195105.CN97_12630"/>
<dbReference type="eggNOG" id="ENOG5033ESN">
    <property type="taxonomic scope" value="Bacteria"/>
</dbReference>
<dbReference type="EMBL" id="JGYG01000003">
    <property type="protein sequence ID" value="KFI30414.1"/>
    <property type="molecule type" value="Genomic_DNA"/>
</dbReference>